<keyword evidence="1 2" id="KW-0694">RNA-binding</keyword>
<name>V3ZMC8_LOTGI</name>
<dbReference type="KEGG" id="lgi:LOTGIDRAFT_107691"/>
<dbReference type="EMBL" id="KB203274">
    <property type="protein sequence ID" value="ESO85457.1"/>
    <property type="molecule type" value="Genomic_DNA"/>
</dbReference>
<dbReference type="OrthoDB" id="6124799at2759"/>
<dbReference type="PANTHER" id="PTHR48025">
    <property type="entry name" value="OS02G0815200 PROTEIN"/>
    <property type="match status" value="1"/>
</dbReference>
<dbReference type="STRING" id="225164.V3ZMC8"/>
<reference evidence="4 5" key="1">
    <citation type="journal article" date="2013" name="Nature">
        <title>Insights into bilaterian evolution from three spiralian genomes.</title>
        <authorList>
            <person name="Simakov O."/>
            <person name="Marletaz F."/>
            <person name="Cho S.J."/>
            <person name="Edsinger-Gonzales E."/>
            <person name="Havlak P."/>
            <person name="Hellsten U."/>
            <person name="Kuo D.H."/>
            <person name="Larsson T."/>
            <person name="Lv J."/>
            <person name="Arendt D."/>
            <person name="Savage R."/>
            <person name="Osoegawa K."/>
            <person name="de Jong P."/>
            <person name="Grimwood J."/>
            <person name="Chapman J.A."/>
            <person name="Shapiro H."/>
            <person name="Aerts A."/>
            <person name="Otillar R.P."/>
            <person name="Terry A.Y."/>
            <person name="Boore J.L."/>
            <person name="Grigoriev I.V."/>
            <person name="Lindberg D.R."/>
            <person name="Seaver E.C."/>
            <person name="Weisblat D.A."/>
            <person name="Putnam N.H."/>
            <person name="Rokhsar D.S."/>
        </authorList>
    </citation>
    <scope>NUCLEOTIDE SEQUENCE [LARGE SCALE GENOMIC DNA]</scope>
</reference>
<dbReference type="PANTHER" id="PTHR48025:SF1">
    <property type="entry name" value="RRM DOMAIN-CONTAINING PROTEIN"/>
    <property type="match status" value="1"/>
</dbReference>
<dbReference type="PROSITE" id="PS50102">
    <property type="entry name" value="RRM"/>
    <property type="match status" value="2"/>
</dbReference>
<evidence type="ECO:0000313" key="4">
    <source>
        <dbReference type="EMBL" id="ESO85457.1"/>
    </source>
</evidence>
<dbReference type="GeneID" id="20230252"/>
<dbReference type="InterPro" id="IPR000504">
    <property type="entry name" value="RRM_dom"/>
</dbReference>
<dbReference type="HOGENOM" id="CLU_045263_2_0_1"/>
<dbReference type="SMART" id="SM00360">
    <property type="entry name" value="RRM"/>
    <property type="match status" value="2"/>
</dbReference>
<evidence type="ECO:0000313" key="5">
    <source>
        <dbReference type="Proteomes" id="UP000030746"/>
    </source>
</evidence>
<dbReference type="CTD" id="20230252"/>
<dbReference type="Gene3D" id="3.30.70.330">
    <property type="match status" value="2"/>
</dbReference>
<dbReference type="InterPro" id="IPR012677">
    <property type="entry name" value="Nucleotide-bd_a/b_plait_sf"/>
</dbReference>
<feature type="domain" description="RRM" evidence="3">
    <location>
        <begin position="4"/>
        <end position="74"/>
    </location>
</feature>
<accession>V3ZMC8</accession>
<proteinExistence type="predicted"/>
<dbReference type="GO" id="GO:0005634">
    <property type="term" value="C:nucleus"/>
    <property type="evidence" value="ECO:0007669"/>
    <property type="project" value="TreeGrafter"/>
</dbReference>
<dbReference type="Pfam" id="PF00076">
    <property type="entry name" value="RRM_1"/>
    <property type="match status" value="2"/>
</dbReference>
<dbReference type="SUPFAM" id="SSF54928">
    <property type="entry name" value="RNA-binding domain, RBD"/>
    <property type="match status" value="2"/>
</dbReference>
<dbReference type="RefSeq" id="XP_009063703.1">
    <property type="nucleotide sequence ID" value="XM_009065455.1"/>
</dbReference>
<dbReference type="AlphaFoldDB" id="V3ZMC8"/>
<dbReference type="Proteomes" id="UP000030746">
    <property type="component" value="Unassembled WGS sequence"/>
</dbReference>
<evidence type="ECO:0000256" key="2">
    <source>
        <dbReference type="PROSITE-ProRule" id="PRU00176"/>
    </source>
</evidence>
<dbReference type="InterPro" id="IPR035979">
    <property type="entry name" value="RBD_domain_sf"/>
</dbReference>
<evidence type="ECO:0000259" key="3">
    <source>
        <dbReference type="PROSITE" id="PS50102"/>
    </source>
</evidence>
<keyword evidence="5" id="KW-1185">Reference proteome</keyword>
<protein>
    <recommendedName>
        <fullName evidence="3">RRM domain-containing protein</fullName>
    </recommendedName>
</protein>
<organism evidence="4 5">
    <name type="scientific">Lottia gigantea</name>
    <name type="common">Giant owl limpet</name>
    <dbReference type="NCBI Taxonomy" id="225164"/>
    <lineage>
        <taxon>Eukaryota</taxon>
        <taxon>Metazoa</taxon>
        <taxon>Spiralia</taxon>
        <taxon>Lophotrochozoa</taxon>
        <taxon>Mollusca</taxon>
        <taxon>Gastropoda</taxon>
        <taxon>Patellogastropoda</taxon>
        <taxon>Lottioidea</taxon>
        <taxon>Lottiidae</taxon>
        <taxon>Lottia</taxon>
    </lineage>
</organism>
<dbReference type="GO" id="GO:0003729">
    <property type="term" value="F:mRNA binding"/>
    <property type="evidence" value="ECO:0007669"/>
    <property type="project" value="TreeGrafter"/>
</dbReference>
<dbReference type="OMA" id="QTCGCYQ"/>
<feature type="domain" description="RRM" evidence="3">
    <location>
        <begin position="77"/>
        <end position="146"/>
    </location>
</feature>
<dbReference type="InterPro" id="IPR050502">
    <property type="entry name" value="Euk_RNA-bind_prot"/>
</dbReference>
<gene>
    <name evidence="4" type="ORF">LOTGIDRAFT_107691</name>
</gene>
<evidence type="ECO:0000256" key="1">
    <source>
        <dbReference type="ARBA" id="ARBA00022884"/>
    </source>
</evidence>
<sequence length="169" mass="18695">MPTIKLYVGNLVENLAKPDLEALFSEYGQVTECAIIGNYGFVHYDNEDSGKAAVSALNGSQFMGRSLKVEISRSKSTKIFVGDLPEGTTKEQLETLFNSYGIIVECDVIRNYGFVHFATEEQASLACKLNGENYKGNILRVEISSSKMRQKPGMGGRDGCFKCGRYGHW</sequence>